<keyword evidence="5" id="KW-1185">Reference proteome</keyword>
<keyword evidence="1" id="KW-0560">Oxidoreductase</keyword>
<accession>A0ABQ7FYH2</accession>
<feature type="domain" description="TauD/TfdA-like" evidence="3">
    <location>
        <begin position="58"/>
        <end position="317"/>
    </location>
</feature>
<dbReference type="InterPro" id="IPR050411">
    <property type="entry name" value="AlphaKG_dependent_hydroxylases"/>
</dbReference>
<dbReference type="InterPro" id="IPR003819">
    <property type="entry name" value="TauD/TfdA-like"/>
</dbReference>
<dbReference type="PANTHER" id="PTHR10696:SF56">
    <property type="entry name" value="TAUD_TFDA-LIKE DOMAIN-CONTAINING PROTEIN"/>
    <property type="match status" value="1"/>
</dbReference>
<organism evidence="4 5">
    <name type="scientific">Dunaliella salina</name>
    <name type="common">Green alga</name>
    <name type="synonym">Protococcus salinus</name>
    <dbReference type="NCBI Taxonomy" id="3046"/>
    <lineage>
        <taxon>Eukaryota</taxon>
        <taxon>Viridiplantae</taxon>
        <taxon>Chlorophyta</taxon>
        <taxon>core chlorophytes</taxon>
        <taxon>Chlorophyceae</taxon>
        <taxon>CS clade</taxon>
        <taxon>Chlamydomonadales</taxon>
        <taxon>Dunaliellaceae</taxon>
        <taxon>Dunaliella</taxon>
    </lineage>
</organism>
<dbReference type="Proteomes" id="UP000815325">
    <property type="component" value="Unassembled WGS sequence"/>
</dbReference>
<evidence type="ECO:0000256" key="1">
    <source>
        <dbReference type="ARBA" id="ARBA00023002"/>
    </source>
</evidence>
<evidence type="ECO:0000256" key="2">
    <source>
        <dbReference type="ARBA" id="ARBA00023194"/>
    </source>
</evidence>
<dbReference type="InterPro" id="IPR042098">
    <property type="entry name" value="TauD-like_sf"/>
</dbReference>
<evidence type="ECO:0000313" key="4">
    <source>
        <dbReference type="EMBL" id="KAF5827412.1"/>
    </source>
</evidence>
<proteinExistence type="predicted"/>
<dbReference type="PANTHER" id="PTHR10696">
    <property type="entry name" value="GAMMA-BUTYROBETAINE HYDROXYLASE-RELATED"/>
    <property type="match status" value="1"/>
</dbReference>
<dbReference type="SUPFAM" id="SSF51197">
    <property type="entry name" value="Clavaminate synthase-like"/>
    <property type="match status" value="1"/>
</dbReference>
<name>A0ABQ7FYH2_DUNSA</name>
<reference evidence="4" key="1">
    <citation type="submission" date="2017-08" db="EMBL/GenBank/DDBJ databases">
        <authorList>
            <person name="Polle J.E."/>
            <person name="Barry K."/>
            <person name="Cushman J."/>
            <person name="Schmutz J."/>
            <person name="Tran D."/>
            <person name="Hathwaick L.T."/>
            <person name="Yim W.C."/>
            <person name="Jenkins J."/>
            <person name="Mckie-Krisberg Z.M."/>
            <person name="Prochnik S."/>
            <person name="Lindquist E."/>
            <person name="Dockter R.B."/>
            <person name="Adam C."/>
            <person name="Molina H."/>
            <person name="Bunkerborg J."/>
            <person name="Jin E."/>
            <person name="Buchheim M."/>
            <person name="Magnuson J."/>
        </authorList>
    </citation>
    <scope>NUCLEOTIDE SEQUENCE</scope>
    <source>
        <strain evidence="4">CCAP 19/18</strain>
    </source>
</reference>
<comment type="caution">
    <text evidence="4">The sequence shown here is derived from an EMBL/GenBank/DDBJ whole genome shotgun (WGS) entry which is preliminary data.</text>
</comment>
<sequence length="362" mass="40158">MPMLLSGHCVWEAKDVCLQKAAHHLSHAHILELEEAVECLLCKGLVDTSVRPGYVQLARPLNKDDFPLPTLGPLISGCLQQLAHGAGWSVLCGLPVKKWSRLQSVLALHGIGLHLGRAQAQNAKGHLIGHVKDVGVDPDQQDPTTRIYMTRVAQPWHCDSSDVVGLLCLEPAQEGGMSSWASSFSAYNHVLRTAPELAEALHGPWYLDRKNEVPPGKLPFYCLPIVNQFQGSTCVFLNDTYYQLAQRHPDVPRLTERQIQALKAFVSACSSDKLRVDHWLEPGDLQLLNNHCMVHTRTAFRDHPEDPSRKRHLLRLWVALGEGQACPLAPAYVEVYGSTQVGDRGGIRVRESQEDCIPLEAE</sequence>
<protein>
    <recommendedName>
        <fullName evidence="3">TauD/TfdA-like domain-containing protein</fullName>
    </recommendedName>
</protein>
<keyword evidence="2" id="KW-0045">Antibiotic biosynthesis</keyword>
<dbReference type="Pfam" id="PF02668">
    <property type="entry name" value="TauD"/>
    <property type="match status" value="1"/>
</dbReference>
<evidence type="ECO:0000259" key="3">
    <source>
        <dbReference type="Pfam" id="PF02668"/>
    </source>
</evidence>
<dbReference type="EMBL" id="MU070511">
    <property type="protein sequence ID" value="KAF5827412.1"/>
    <property type="molecule type" value="Genomic_DNA"/>
</dbReference>
<gene>
    <name evidence="4" type="ORF">DUNSADRAFT_700</name>
</gene>
<dbReference type="Gene3D" id="3.60.130.10">
    <property type="entry name" value="Clavaminate synthase-like"/>
    <property type="match status" value="1"/>
</dbReference>
<evidence type="ECO:0000313" key="5">
    <source>
        <dbReference type="Proteomes" id="UP000815325"/>
    </source>
</evidence>